<gene>
    <name evidence="1" type="ORF">CK203_071754</name>
</gene>
<dbReference type="Proteomes" id="UP000288805">
    <property type="component" value="Unassembled WGS sequence"/>
</dbReference>
<proteinExistence type="predicted"/>
<evidence type="ECO:0000313" key="2">
    <source>
        <dbReference type="Proteomes" id="UP000288805"/>
    </source>
</evidence>
<organism evidence="1 2">
    <name type="scientific">Vitis vinifera</name>
    <name type="common">Grape</name>
    <dbReference type="NCBI Taxonomy" id="29760"/>
    <lineage>
        <taxon>Eukaryota</taxon>
        <taxon>Viridiplantae</taxon>
        <taxon>Streptophyta</taxon>
        <taxon>Embryophyta</taxon>
        <taxon>Tracheophyta</taxon>
        <taxon>Spermatophyta</taxon>
        <taxon>Magnoliopsida</taxon>
        <taxon>eudicotyledons</taxon>
        <taxon>Gunneridae</taxon>
        <taxon>Pentapetalae</taxon>
        <taxon>rosids</taxon>
        <taxon>Vitales</taxon>
        <taxon>Vitaceae</taxon>
        <taxon>Viteae</taxon>
        <taxon>Vitis</taxon>
    </lineage>
</organism>
<evidence type="ECO:0000313" key="1">
    <source>
        <dbReference type="EMBL" id="RVW17660.1"/>
    </source>
</evidence>
<comment type="caution">
    <text evidence="1">The sequence shown here is derived from an EMBL/GenBank/DDBJ whole genome shotgun (WGS) entry which is preliminary data.</text>
</comment>
<reference evidence="1 2" key="1">
    <citation type="journal article" date="2018" name="PLoS Genet.">
        <title>Population sequencing reveals clonal diversity and ancestral inbreeding in the grapevine cultivar Chardonnay.</title>
        <authorList>
            <person name="Roach M.J."/>
            <person name="Johnson D.L."/>
            <person name="Bohlmann J."/>
            <person name="van Vuuren H.J."/>
            <person name="Jones S.J."/>
            <person name="Pretorius I.S."/>
            <person name="Schmidt S.A."/>
            <person name="Borneman A.R."/>
        </authorList>
    </citation>
    <scope>NUCLEOTIDE SEQUENCE [LARGE SCALE GENOMIC DNA]</scope>
    <source>
        <strain evidence="2">cv. Chardonnay</strain>
        <tissue evidence="1">Leaf</tissue>
    </source>
</reference>
<sequence>MLLKDVGMATRRRRLSIDLCGDLKENPYQVGWDYAIGARFCSGKMPLILRDWILNLSIIENFFSFLICGWRLRGFETWFKSWWVSYYFRGSFGHALIPKLKALKENLKVWNKEVSGMSLEGSNSRTGMRSRLVVDQWRKIRRGCHPPGDSNVHGPGLKRGWHYWNVKPYQRARLTLLRSILSNWPIYLMSLLVIPRLVQLSVKRFKGISFEKCLPAWVDPSSVRPYWVVMGLLWAEGSGRCASPASFLLFGRREFVDILKMVQAIKPPLSCMPLGALCVLPINQCHTSFLLGDY</sequence>
<name>A0A438C329_VITVI</name>
<dbReference type="AlphaFoldDB" id="A0A438C329"/>
<protein>
    <submittedName>
        <fullName evidence="1">Uncharacterized protein</fullName>
    </submittedName>
</protein>
<accession>A0A438C329</accession>
<dbReference type="EMBL" id="QGNW01002574">
    <property type="protein sequence ID" value="RVW17660.1"/>
    <property type="molecule type" value="Genomic_DNA"/>
</dbReference>